<gene>
    <name evidence="3" type="primary">Acey_s0138.g2062</name>
    <name evidence="3" type="ORF">Y032_0138g2062</name>
</gene>
<dbReference type="Proteomes" id="UP000024635">
    <property type="component" value="Unassembled WGS sequence"/>
</dbReference>
<dbReference type="PROSITE" id="PS50041">
    <property type="entry name" value="C_TYPE_LECTIN_2"/>
    <property type="match status" value="1"/>
</dbReference>
<dbReference type="InterPro" id="IPR016186">
    <property type="entry name" value="C-type_lectin-like/link_sf"/>
</dbReference>
<accession>A0A016T401</accession>
<dbReference type="OrthoDB" id="441660at2759"/>
<evidence type="ECO:0000256" key="1">
    <source>
        <dbReference type="ARBA" id="ARBA00023157"/>
    </source>
</evidence>
<dbReference type="SMART" id="SM00034">
    <property type="entry name" value="CLECT"/>
    <property type="match status" value="1"/>
</dbReference>
<keyword evidence="1" id="KW-1015">Disulfide bond</keyword>
<dbReference type="Gene3D" id="3.10.100.10">
    <property type="entry name" value="Mannose-Binding Protein A, subunit A"/>
    <property type="match status" value="1"/>
</dbReference>
<dbReference type="PANTHER" id="PTHR22803">
    <property type="entry name" value="MANNOSE, PHOSPHOLIPASE, LECTIN RECEPTOR RELATED"/>
    <property type="match status" value="1"/>
</dbReference>
<dbReference type="CDD" id="cd00037">
    <property type="entry name" value="CLECT"/>
    <property type="match status" value="1"/>
</dbReference>
<dbReference type="PROSITE" id="PS00615">
    <property type="entry name" value="C_TYPE_LECTIN_1"/>
    <property type="match status" value="1"/>
</dbReference>
<sequence>MFFPNPFSNPFEKWNIRGAHTFLDIWEPTDIKNNYEVKARKECTFVSFADRLWGHIECEAHRPILCEAKALEPPPPTTTPPSRCVRNGRLVVGKTSHESNPSEASMKISFERSFAPACRTGFHYFPDTNKCYKVSGKRINFKTARDNCLGVPSRNPPELTSILSEAEMKMVHDLAYNIPNQGMFWIGLQLEDEEWKWTNGDFMNGTSYTNWATGYPREAPNSECVAYWMLSGWANTNCEDKYHAVCSYTPDLIQN</sequence>
<protein>
    <recommendedName>
        <fullName evidence="2">C-type lectin domain-containing protein</fullName>
    </recommendedName>
</protein>
<evidence type="ECO:0000313" key="4">
    <source>
        <dbReference type="Proteomes" id="UP000024635"/>
    </source>
</evidence>
<evidence type="ECO:0000313" key="3">
    <source>
        <dbReference type="EMBL" id="EYB97693.1"/>
    </source>
</evidence>
<dbReference type="InterPro" id="IPR050111">
    <property type="entry name" value="C-type_lectin/snaclec_domain"/>
</dbReference>
<evidence type="ECO:0000259" key="2">
    <source>
        <dbReference type="PROSITE" id="PS50041"/>
    </source>
</evidence>
<dbReference type="Pfam" id="PF00059">
    <property type="entry name" value="Lectin_C"/>
    <property type="match status" value="1"/>
</dbReference>
<dbReference type="EMBL" id="JARK01001474">
    <property type="protein sequence ID" value="EYB97693.1"/>
    <property type="molecule type" value="Genomic_DNA"/>
</dbReference>
<organism evidence="3 4">
    <name type="scientific">Ancylostoma ceylanicum</name>
    <dbReference type="NCBI Taxonomy" id="53326"/>
    <lineage>
        <taxon>Eukaryota</taxon>
        <taxon>Metazoa</taxon>
        <taxon>Ecdysozoa</taxon>
        <taxon>Nematoda</taxon>
        <taxon>Chromadorea</taxon>
        <taxon>Rhabditida</taxon>
        <taxon>Rhabditina</taxon>
        <taxon>Rhabditomorpha</taxon>
        <taxon>Strongyloidea</taxon>
        <taxon>Ancylostomatidae</taxon>
        <taxon>Ancylostomatinae</taxon>
        <taxon>Ancylostoma</taxon>
    </lineage>
</organism>
<proteinExistence type="predicted"/>
<dbReference type="InterPro" id="IPR001304">
    <property type="entry name" value="C-type_lectin-like"/>
</dbReference>
<reference evidence="4" key="1">
    <citation type="journal article" date="2015" name="Nat. Genet.">
        <title>The genome and transcriptome of the zoonotic hookworm Ancylostoma ceylanicum identify infection-specific gene families.</title>
        <authorList>
            <person name="Schwarz E.M."/>
            <person name="Hu Y."/>
            <person name="Antoshechkin I."/>
            <person name="Miller M.M."/>
            <person name="Sternberg P.W."/>
            <person name="Aroian R.V."/>
        </authorList>
    </citation>
    <scope>NUCLEOTIDE SEQUENCE</scope>
    <source>
        <strain evidence="4">HY135</strain>
    </source>
</reference>
<feature type="domain" description="C-type lectin" evidence="2">
    <location>
        <begin position="127"/>
        <end position="247"/>
    </location>
</feature>
<dbReference type="InterPro" id="IPR016187">
    <property type="entry name" value="CTDL_fold"/>
</dbReference>
<keyword evidence="4" id="KW-1185">Reference proteome</keyword>
<dbReference type="AlphaFoldDB" id="A0A016T401"/>
<dbReference type="STRING" id="53326.A0A016T401"/>
<comment type="caution">
    <text evidence="3">The sequence shown here is derived from an EMBL/GenBank/DDBJ whole genome shotgun (WGS) entry which is preliminary data.</text>
</comment>
<dbReference type="InterPro" id="IPR018378">
    <property type="entry name" value="C-type_lectin_CS"/>
</dbReference>
<dbReference type="SUPFAM" id="SSF56436">
    <property type="entry name" value="C-type lectin-like"/>
    <property type="match status" value="1"/>
</dbReference>
<name>A0A016T401_9BILA</name>